<protein>
    <recommendedName>
        <fullName evidence="4">BNR repeat-containing family member</fullName>
    </recommendedName>
</protein>
<feature type="chain" id="PRO_5033000181" description="BNR repeat-containing family member" evidence="1">
    <location>
        <begin position="24"/>
        <end position="393"/>
    </location>
</feature>
<dbReference type="RefSeq" id="WP_183984703.1">
    <property type="nucleotide sequence ID" value="NZ_JACHHG010000002.1"/>
</dbReference>
<feature type="signal peptide" evidence="1">
    <location>
        <begin position="1"/>
        <end position="23"/>
    </location>
</feature>
<dbReference type="SUPFAM" id="SSF50939">
    <property type="entry name" value="Sialidases"/>
    <property type="match status" value="1"/>
</dbReference>
<keyword evidence="3" id="KW-1185">Reference proteome</keyword>
<accession>A0A841HXJ7</accession>
<evidence type="ECO:0000256" key="1">
    <source>
        <dbReference type="SAM" id="SignalP"/>
    </source>
</evidence>
<dbReference type="EMBL" id="JACHHG010000002">
    <property type="protein sequence ID" value="MBB6097374.1"/>
    <property type="molecule type" value="Genomic_DNA"/>
</dbReference>
<name>A0A841HXJ7_9DEIO</name>
<reference evidence="2 3" key="1">
    <citation type="submission" date="2020-08" db="EMBL/GenBank/DDBJ databases">
        <title>Genomic Encyclopedia of Type Strains, Phase IV (KMG-IV): sequencing the most valuable type-strain genomes for metagenomic binning, comparative biology and taxonomic classification.</title>
        <authorList>
            <person name="Goeker M."/>
        </authorList>
    </citation>
    <scope>NUCLEOTIDE SEQUENCE [LARGE SCALE GENOMIC DNA]</scope>
    <source>
        <strain evidence="2 3">DSM 21458</strain>
    </source>
</reference>
<gene>
    <name evidence="2" type="ORF">HNR42_000788</name>
</gene>
<evidence type="ECO:0008006" key="4">
    <source>
        <dbReference type="Google" id="ProtNLM"/>
    </source>
</evidence>
<proteinExistence type="predicted"/>
<keyword evidence="1" id="KW-0732">Signal</keyword>
<evidence type="ECO:0000313" key="3">
    <source>
        <dbReference type="Proteomes" id="UP000569951"/>
    </source>
</evidence>
<dbReference type="Proteomes" id="UP000569951">
    <property type="component" value="Unassembled WGS sequence"/>
</dbReference>
<organism evidence="2 3">
    <name type="scientific">Deinobacterium chartae</name>
    <dbReference type="NCBI Taxonomy" id="521158"/>
    <lineage>
        <taxon>Bacteria</taxon>
        <taxon>Thermotogati</taxon>
        <taxon>Deinococcota</taxon>
        <taxon>Deinococci</taxon>
        <taxon>Deinococcales</taxon>
        <taxon>Deinococcaceae</taxon>
        <taxon>Deinobacterium</taxon>
    </lineage>
</organism>
<dbReference type="AlphaFoldDB" id="A0A841HXJ7"/>
<evidence type="ECO:0000313" key="2">
    <source>
        <dbReference type="EMBL" id="MBB6097374.1"/>
    </source>
</evidence>
<sequence length="393" mass="43210">MPHVRRSPVWLSALLGVALAGGAQPPFPAAPHLGEPLNREPGRSVLEARLAVAPDGTVVVAWIEDTRSPGDEQGQGVFVSRWDGRRWNALGGNLNYNPRRSSTSLDLALDERGRPVLAWNENFAHVDLAVFRAWDGRRWTDWREREIGQDLTYAARSRGLAARAGEAVLAWGDLRRGGTGTELRVRRWQDRTWQRSEPFNAAQGEYAFEPQIALAASGQPVVAYLEGNVAASDVRVKRWNGSRWVALGGPLNVRPQTYTLDPQLRLDRQGRPVVAWIEDAGGVDSLFVKRWTARGWKTLGGRLNGQRPAEAPALALLPTGEPVVGWNETAGETSRVLVRRWTAQGWKPLPLGPQGKSARGISLGADRRGNVYAAWLEAQGGVARLRVARVPAR</sequence>
<comment type="caution">
    <text evidence="2">The sequence shown here is derived from an EMBL/GenBank/DDBJ whole genome shotgun (WGS) entry which is preliminary data.</text>
</comment>
<dbReference type="InterPro" id="IPR036278">
    <property type="entry name" value="Sialidase_sf"/>
</dbReference>